<feature type="non-terminal residue" evidence="1">
    <location>
        <position position="1"/>
    </location>
</feature>
<organism evidence="1">
    <name type="scientific">marine sediment metagenome</name>
    <dbReference type="NCBI Taxonomy" id="412755"/>
    <lineage>
        <taxon>unclassified sequences</taxon>
        <taxon>metagenomes</taxon>
        <taxon>ecological metagenomes</taxon>
    </lineage>
</organism>
<dbReference type="AlphaFoldDB" id="A0A1B6NUX0"/>
<name>A0A1B6NUX0_9ZZZZ</name>
<dbReference type="EMBL" id="AYSL01000659">
    <property type="protein sequence ID" value="KTF07256.1"/>
    <property type="molecule type" value="Genomic_DNA"/>
</dbReference>
<gene>
    <name evidence="1" type="ORF">MGSAQ_001248</name>
</gene>
<accession>A0A1B6NUX0</accession>
<protein>
    <submittedName>
        <fullName evidence="1">Uncharacterized protein</fullName>
    </submittedName>
</protein>
<sequence>DASFLAKPFTLTELTQMVEMQLTRPSGSDRLH</sequence>
<reference evidence="1" key="1">
    <citation type="submission" date="2013-11" db="EMBL/GenBank/DDBJ databases">
        <title>Microbial diversity, functional groups and degradation webs in Northern and Southern Mediterranean and Red Sea marine crude oil polluted sites.</title>
        <authorList>
            <person name="Daffonchio D."/>
            <person name="Mapelli F."/>
            <person name="Ferrer M."/>
            <person name="Richter M."/>
            <person name="Cherif A."/>
            <person name="Malkawi H.I."/>
            <person name="Yakimov M.M."/>
            <person name="Abdel-Fattah Y.R."/>
            <person name="Blaghen M."/>
            <person name="Golyshin P.N."/>
            <person name="Kalogerakis N."/>
            <person name="Boon N."/>
            <person name="Magagnini M."/>
            <person name="Fava F."/>
        </authorList>
    </citation>
    <scope>NUCLEOTIDE SEQUENCE</scope>
</reference>
<comment type="caution">
    <text evidence="1">The sequence shown here is derived from an EMBL/GenBank/DDBJ whole genome shotgun (WGS) entry which is preliminary data.</text>
</comment>
<evidence type="ECO:0000313" key="1">
    <source>
        <dbReference type="EMBL" id="KTF07256.1"/>
    </source>
</evidence>
<proteinExistence type="predicted"/>